<dbReference type="Proteomes" id="UP000250235">
    <property type="component" value="Unassembled WGS sequence"/>
</dbReference>
<dbReference type="AlphaFoldDB" id="A0A2Z7BKF2"/>
<feature type="region of interest" description="Disordered" evidence="1">
    <location>
        <begin position="117"/>
        <end position="158"/>
    </location>
</feature>
<proteinExistence type="predicted"/>
<feature type="region of interest" description="Disordered" evidence="1">
    <location>
        <begin position="54"/>
        <end position="94"/>
    </location>
</feature>
<accession>A0A2Z7BKF2</accession>
<protein>
    <submittedName>
        <fullName evidence="2">Uncharacterized protein</fullName>
    </submittedName>
</protein>
<evidence type="ECO:0000313" key="2">
    <source>
        <dbReference type="EMBL" id="KZV34557.1"/>
    </source>
</evidence>
<reference evidence="2 3" key="1">
    <citation type="journal article" date="2015" name="Proc. Natl. Acad. Sci. U.S.A.">
        <title>The resurrection genome of Boea hygrometrica: A blueprint for survival of dehydration.</title>
        <authorList>
            <person name="Xiao L."/>
            <person name="Yang G."/>
            <person name="Zhang L."/>
            <person name="Yang X."/>
            <person name="Zhao S."/>
            <person name="Ji Z."/>
            <person name="Zhou Q."/>
            <person name="Hu M."/>
            <person name="Wang Y."/>
            <person name="Chen M."/>
            <person name="Xu Y."/>
            <person name="Jin H."/>
            <person name="Xiao X."/>
            <person name="Hu G."/>
            <person name="Bao F."/>
            <person name="Hu Y."/>
            <person name="Wan P."/>
            <person name="Li L."/>
            <person name="Deng X."/>
            <person name="Kuang T."/>
            <person name="Xiang C."/>
            <person name="Zhu J.K."/>
            <person name="Oliver M.J."/>
            <person name="He Y."/>
        </authorList>
    </citation>
    <scope>NUCLEOTIDE SEQUENCE [LARGE SCALE GENOMIC DNA]</scope>
    <source>
        <strain evidence="3">cv. XS01</strain>
    </source>
</reference>
<feature type="compositionally biased region" description="Polar residues" evidence="1">
    <location>
        <begin position="59"/>
        <end position="82"/>
    </location>
</feature>
<evidence type="ECO:0000256" key="1">
    <source>
        <dbReference type="SAM" id="MobiDB-lite"/>
    </source>
</evidence>
<dbReference type="EMBL" id="KV005038">
    <property type="protein sequence ID" value="KZV34557.1"/>
    <property type="molecule type" value="Genomic_DNA"/>
</dbReference>
<evidence type="ECO:0000313" key="3">
    <source>
        <dbReference type="Proteomes" id="UP000250235"/>
    </source>
</evidence>
<organism evidence="2 3">
    <name type="scientific">Dorcoceras hygrometricum</name>
    <dbReference type="NCBI Taxonomy" id="472368"/>
    <lineage>
        <taxon>Eukaryota</taxon>
        <taxon>Viridiplantae</taxon>
        <taxon>Streptophyta</taxon>
        <taxon>Embryophyta</taxon>
        <taxon>Tracheophyta</taxon>
        <taxon>Spermatophyta</taxon>
        <taxon>Magnoliopsida</taxon>
        <taxon>eudicotyledons</taxon>
        <taxon>Gunneridae</taxon>
        <taxon>Pentapetalae</taxon>
        <taxon>asterids</taxon>
        <taxon>lamiids</taxon>
        <taxon>Lamiales</taxon>
        <taxon>Gesneriaceae</taxon>
        <taxon>Didymocarpoideae</taxon>
        <taxon>Trichosporeae</taxon>
        <taxon>Loxocarpinae</taxon>
        <taxon>Dorcoceras</taxon>
    </lineage>
</organism>
<keyword evidence="3" id="KW-1185">Reference proteome</keyword>
<sequence length="158" mass="16929">MVHTPSRQSQGFAVPLSILLEKVVKADLGESVKLHPLKVLNHKSVLTYMKKNQVVPQAGESSKQSAETASENKFTADSLQSLTNKPKKEAVEKKKLVKEKAVVKKKQKTVTVVKMAVAGSQAAPAKSKSGTNSDEDTHPLSKLGVGKKGGAARNANWC</sequence>
<gene>
    <name evidence="2" type="ORF">F511_12622</name>
</gene>
<name>A0A2Z7BKF2_9LAMI</name>